<dbReference type="AlphaFoldDB" id="A0A814CIP6"/>
<reference evidence="2" key="1">
    <citation type="submission" date="2021-02" db="EMBL/GenBank/DDBJ databases">
        <authorList>
            <person name="Nowell W R."/>
        </authorList>
    </citation>
    <scope>NUCLEOTIDE SEQUENCE</scope>
    <source>
        <strain evidence="2">Ploen Becks lab</strain>
    </source>
</reference>
<organism evidence="2 3">
    <name type="scientific">Brachionus calyciflorus</name>
    <dbReference type="NCBI Taxonomy" id="104777"/>
    <lineage>
        <taxon>Eukaryota</taxon>
        <taxon>Metazoa</taxon>
        <taxon>Spiralia</taxon>
        <taxon>Gnathifera</taxon>
        <taxon>Rotifera</taxon>
        <taxon>Eurotatoria</taxon>
        <taxon>Monogononta</taxon>
        <taxon>Pseudotrocha</taxon>
        <taxon>Ploima</taxon>
        <taxon>Brachionidae</taxon>
        <taxon>Brachionus</taxon>
    </lineage>
</organism>
<comment type="caution">
    <text evidence="2">The sequence shown here is derived from an EMBL/GenBank/DDBJ whole genome shotgun (WGS) entry which is preliminary data.</text>
</comment>
<dbReference type="EMBL" id="CAJNOC010002570">
    <property type="protein sequence ID" value="CAF0940665.1"/>
    <property type="molecule type" value="Genomic_DNA"/>
</dbReference>
<sequence length="348" mass="41306">MVCETLEAKVVELSNKINPLEDEVKLLREDNDKLRNKEAEHLELSMQPNTKNKIIEHKLPLNIKKYGHRNAESNVTVVTMFHKFSKSKHSLSEYELWVSNFFSSVRCPIAIFIDRESFNFVNNLSHIHKLNITFFITNSVWDIIEMLEEKRDKKYIQNYKTIQNSLDPEKSIHNPSLYAAWNAKHFMCKFASDLNLFKSDFFIYTDIGAWRNSIYPNWPDVNFVNKVKLDLQDRILYGQINKKEMIDDNPRIDSIEGTFFAGSKKAIDQAHDAFYKIHDEWFDMNMFVGKDQTIMNVITFKRYSHLVKRLMSWSAVCKKYYDVWFFYQAFFASQDQFQCENDKLSLIK</sequence>
<dbReference type="OrthoDB" id="411632at2759"/>
<evidence type="ECO:0000313" key="3">
    <source>
        <dbReference type="Proteomes" id="UP000663879"/>
    </source>
</evidence>
<evidence type="ECO:0000256" key="1">
    <source>
        <dbReference type="SAM" id="Coils"/>
    </source>
</evidence>
<keyword evidence="1" id="KW-0175">Coiled coil</keyword>
<keyword evidence="3" id="KW-1185">Reference proteome</keyword>
<accession>A0A814CIP6</accession>
<evidence type="ECO:0000313" key="2">
    <source>
        <dbReference type="EMBL" id="CAF0940665.1"/>
    </source>
</evidence>
<name>A0A814CIP6_9BILA</name>
<evidence type="ECO:0008006" key="4">
    <source>
        <dbReference type="Google" id="ProtNLM"/>
    </source>
</evidence>
<protein>
    <recommendedName>
        <fullName evidence="4">Nucleotide-diphospho-sugar transferase domain-containing protein</fullName>
    </recommendedName>
</protein>
<feature type="coiled-coil region" evidence="1">
    <location>
        <begin position="3"/>
        <end position="47"/>
    </location>
</feature>
<gene>
    <name evidence="2" type="ORF">OXX778_LOCUS13410</name>
</gene>
<proteinExistence type="predicted"/>
<dbReference type="Proteomes" id="UP000663879">
    <property type="component" value="Unassembled WGS sequence"/>
</dbReference>